<dbReference type="AlphaFoldDB" id="A0A8H7VMR5"/>
<dbReference type="SUPFAM" id="SSF52540">
    <property type="entry name" value="P-loop containing nucleoside triphosphate hydrolases"/>
    <property type="match status" value="1"/>
</dbReference>
<accession>A0A8H7VMR5</accession>
<evidence type="ECO:0008006" key="3">
    <source>
        <dbReference type="Google" id="ProtNLM"/>
    </source>
</evidence>
<keyword evidence="2" id="KW-1185">Reference proteome</keyword>
<gene>
    <name evidence="1" type="ORF">INT48_006025</name>
</gene>
<evidence type="ECO:0000313" key="1">
    <source>
        <dbReference type="EMBL" id="KAG2228381.1"/>
    </source>
</evidence>
<comment type="caution">
    <text evidence="1">The sequence shown here is derived from an EMBL/GenBank/DDBJ whole genome shotgun (WGS) entry which is preliminary data.</text>
</comment>
<organism evidence="1 2">
    <name type="scientific">Thamnidium elegans</name>
    <dbReference type="NCBI Taxonomy" id="101142"/>
    <lineage>
        <taxon>Eukaryota</taxon>
        <taxon>Fungi</taxon>
        <taxon>Fungi incertae sedis</taxon>
        <taxon>Mucoromycota</taxon>
        <taxon>Mucoromycotina</taxon>
        <taxon>Mucoromycetes</taxon>
        <taxon>Mucorales</taxon>
        <taxon>Mucorineae</taxon>
        <taxon>Mucoraceae</taxon>
        <taxon>Thamnidium</taxon>
    </lineage>
</organism>
<evidence type="ECO:0000313" key="2">
    <source>
        <dbReference type="Proteomes" id="UP000613177"/>
    </source>
</evidence>
<reference evidence="1" key="1">
    <citation type="submission" date="2021-01" db="EMBL/GenBank/DDBJ databases">
        <title>Metabolic potential, ecology and presence of endohyphal bacteria is reflected in genomic diversity of Mucoromycotina.</title>
        <authorList>
            <person name="Muszewska A."/>
            <person name="Okrasinska A."/>
            <person name="Steczkiewicz K."/>
            <person name="Drgas O."/>
            <person name="Orlowska M."/>
            <person name="Perlinska-Lenart U."/>
            <person name="Aleksandrzak-Piekarczyk T."/>
            <person name="Szatraj K."/>
            <person name="Zielenkiewicz U."/>
            <person name="Pilsyk S."/>
            <person name="Malc E."/>
            <person name="Mieczkowski P."/>
            <person name="Kruszewska J.S."/>
            <person name="Biernat P."/>
            <person name="Pawlowska J."/>
        </authorList>
    </citation>
    <scope>NUCLEOTIDE SEQUENCE</scope>
    <source>
        <strain evidence="1">WA0000018081</strain>
    </source>
</reference>
<sequence>MLPGEDTQNDSEEFYYQHLVLYMPFAKYKDLTDFYEQHNSNWRDSFFAAAQSLWRNLWYHKFRHSESEAFRLSGDKIASIRKIDADIQSQSLRTERPVEMDEQNLSEMLASANPEQLNIYNTIVRILGVHVVYGAAGTGKSYLLNMIATLRYLVSNYEIKRDSRK</sequence>
<dbReference type="Proteomes" id="UP000613177">
    <property type="component" value="Unassembled WGS sequence"/>
</dbReference>
<dbReference type="EMBL" id="JAEPRE010000526">
    <property type="protein sequence ID" value="KAG2228381.1"/>
    <property type="molecule type" value="Genomic_DNA"/>
</dbReference>
<protein>
    <recommendedName>
        <fullName evidence="3">ATP-dependent DNA helicase</fullName>
    </recommendedName>
</protein>
<dbReference type="Gene3D" id="3.40.50.300">
    <property type="entry name" value="P-loop containing nucleotide triphosphate hydrolases"/>
    <property type="match status" value="1"/>
</dbReference>
<dbReference type="InterPro" id="IPR027417">
    <property type="entry name" value="P-loop_NTPase"/>
</dbReference>
<proteinExistence type="predicted"/>
<name>A0A8H7VMR5_9FUNG</name>